<sequence>MTEPSNKLGGRSPITSKTAGLHWSTPREMTTRSLGMRKGSSWLDSSGSIRKSMKDGAVSA</sequence>
<dbReference type="AlphaFoldDB" id="A0A1D2JN13"/>
<reference evidence="2 3" key="1">
    <citation type="submission" date="2016-06" db="EMBL/GenBank/DDBJ databases">
        <authorList>
            <person name="Kjaerup R.B."/>
            <person name="Dalgaard T.S."/>
            <person name="Juul-Madsen H.R."/>
        </authorList>
    </citation>
    <scope>NUCLEOTIDE SEQUENCE [LARGE SCALE GENOMIC DNA]</scope>
    <source>
        <strain evidence="2 3">Pb300</strain>
    </source>
</reference>
<feature type="region of interest" description="Disordered" evidence="1">
    <location>
        <begin position="1"/>
        <end position="60"/>
    </location>
</feature>
<accession>A0A1D2JN13</accession>
<name>A0A1D2JN13_PARBR</name>
<dbReference type="EMBL" id="LZYO01000022">
    <property type="protein sequence ID" value="ODH43647.1"/>
    <property type="molecule type" value="Genomic_DNA"/>
</dbReference>
<evidence type="ECO:0000256" key="1">
    <source>
        <dbReference type="SAM" id="MobiDB-lite"/>
    </source>
</evidence>
<dbReference type="VEuPathDB" id="FungiDB:PABG_11116"/>
<evidence type="ECO:0000313" key="3">
    <source>
        <dbReference type="Proteomes" id="UP000242814"/>
    </source>
</evidence>
<comment type="caution">
    <text evidence="2">The sequence shown here is derived from an EMBL/GenBank/DDBJ whole genome shotgun (WGS) entry which is preliminary data.</text>
</comment>
<dbReference type="Proteomes" id="UP000242814">
    <property type="component" value="Unassembled WGS sequence"/>
</dbReference>
<evidence type="ECO:0000313" key="2">
    <source>
        <dbReference type="EMBL" id="ODH43647.1"/>
    </source>
</evidence>
<proteinExistence type="predicted"/>
<dbReference type="VEuPathDB" id="FungiDB:PADG_11491"/>
<organism evidence="2 3">
    <name type="scientific">Paracoccidioides brasiliensis</name>
    <dbReference type="NCBI Taxonomy" id="121759"/>
    <lineage>
        <taxon>Eukaryota</taxon>
        <taxon>Fungi</taxon>
        <taxon>Dikarya</taxon>
        <taxon>Ascomycota</taxon>
        <taxon>Pezizomycotina</taxon>
        <taxon>Eurotiomycetes</taxon>
        <taxon>Eurotiomycetidae</taxon>
        <taxon>Onygenales</taxon>
        <taxon>Ajellomycetaceae</taxon>
        <taxon>Paracoccidioides</taxon>
    </lineage>
</organism>
<gene>
    <name evidence="2" type="ORF">ACO22_00991</name>
</gene>
<protein>
    <submittedName>
        <fullName evidence="2">Uncharacterized protein</fullName>
    </submittedName>
</protein>